<feature type="transmembrane region" description="Helical" evidence="1">
    <location>
        <begin position="82"/>
        <end position="104"/>
    </location>
</feature>
<keyword evidence="1" id="KW-0472">Membrane</keyword>
<feature type="transmembrane region" description="Helical" evidence="1">
    <location>
        <begin position="18"/>
        <end position="36"/>
    </location>
</feature>
<dbReference type="EMBL" id="BAABDH010000113">
    <property type="protein sequence ID" value="GAA3954413.1"/>
    <property type="molecule type" value="Genomic_DNA"/>
</dbReference>
<protein>
    <submittedName>
        <fullName evidence="2">Uncharacterized protein</fullName>
    </submittedName>
</protein>
<keyword evidence="1" id="KW-1133">Transmembrane helix</keyword>
<dbReference type="Proteomes" id="UP001499909">
    <property type="component" value="Unassembled WGS sequence"/>
</dbReference>
<accession>A0ABP7NUJ5</accession>
<keyword evidence="3" id="KW-1185">Reference proteome</keyword>
<name>A0ABP7NUJ5_9BACT</name>
<organism evidence="2 3">
    <name type="scientific">Hymenobacter algoricola</name>
    <dbReference type="NCBI Taxonomy" id="486267"/>
    <lineage>
        <taxon>Bacteria</taxon>
        <taxon>Pseudomonadati</taxon>
        <taxon>Bacteroidota</taxon>
        <taxon>Cytophagia</taxon>
        <taxon>Cytophagales</taxon>
        <taxon>Hymenobacteraceae</taxon>
        <taxon>Hymenobacter</taxon>
    </lineage>
</organism>
<gene>
    <name evidence="2" type="ORF">GCM10022406_40010</name>
</gene>
<dbReference type="RefSeq" id="WP_345117798.1">
    <property type="nucleotide sequence ID" value="NZ_BAABDH010000113.1"/>
</dbReference>
<feature type="transmembrane region" description="Helical" evidence="1">
    <location>
        <begin position="42"/>
        <end position="70"/>
    </location>
</feature>
<keyword evidence="1" id="KW-0812">Transmembrane</keyword>
<evidence type="ECO:0000313" key="2">
    <source>
        <dbReference type="EMBL" id="GAA3954413.1"/>
    </source>
</evidence>
<sequence>MTHSYAAISSTIKRTFQLWFFSNVGGTLFLAAQFALDRLTDYSIALMAGVVAAMISLCVVPLVIPFFTLMGRFYAAWSRRSMALAGVGLFYVAANQLLLLFLPFDSLGSLLGISFPYLAAALLTVMWLYGPALHSQPRA</sequence>
<feature type="transmembrane region" description="Helical" evidence="1">
    <location>
        <begin position="110"/>
        <end position="129"/>
    </location>
</feature>
<reference evidence="3" key="1">
    <citation type="journal article" date="2019" name="Int. J. Syst. Evol. Microbiol.">
        <title>The Global Catalogue of Microorganisms (GCM) 10K type strain sequencing project: providing services to taxonomists for standard genome sequencing and annotation.</title>
        <authorList>
            <consortium name="The Broad Institute Genomics Platform"/>
            <consortium name="The Broad Institute Genome Sequencing Center for Infectious Disease"/>
            <person name="Wu L."/>
            <person name="Ma J."/>
        </authorList>
    </citation>
    <scope>NUCLEOTIDE SEQUENCE [LARGE SCALE GENOMIC DNA]</scope>
    <source>
        <strain evidence="3">JCM 17214</strain>
    </source>
</reference>
<proteinExistence type="predicted"/>
<comment type="caution">
    <text evidence="2">The sequence shown here is derived from an EMBL/GenBank/DDBJ whole genome shotgun (WGS) entry which is preliminary data.</text>
</comment>
<evidence type="ECO:0000256" key="1">
    <source>
        <dbReference type="SAM" id="Phobius"/>
    </source>
</evidence>
<evidence type="ECO:0000313" key="3">
    <source>
        <dbReference type="Proteomes" id="UP001499909"/>
    </source>
</evidence>